<reference evidence="2 3" key="1">
    <citation type="submission" date="2016-10" db="EMBL/GenBank/DDBJ databases">
        <authorList>
            <person name="de Groot N.N."/>
        </authorList>
    </citation>
    <scope>NUCLEOTIDE SEQUENCE [LARGE SCALE GENOMIC DNA]</scope>
    <source>
        <strain evidence="2 3">CGMCC 4.6533</strain>
    </source>
</reference>
<dbReference type="RefSeq" id="WP_090938501.1">
    <property type="nucleotide sequence ID" value="NZ_FNDJ01000014.1"/>
</dbReference>
<evidence type="ECO:0000313" key="3">
    <source>
        <dbReference type="Proteomes" id="UP000199202"/>
    </source>
</evidence>
<dbReference type="Pfam" id="PF00196">
    <property type="entry name" value="GerE"/>
    <property type="match status" value="1"/>
</dbReference>
<keyword evidence="3" id="KW-1185">Reference proteome</keyword>
<dbReference type="SUPFAM" id="SSF52540">
    <property type="entry name" value="P-loop containing nucleoside triphosphate hydrolases"/>
    <property type="match status" value="1"/>
</dbReference>
<dbReference type="CDD" id="cd06170">
    <property type="entry name" value="LuxR_C_like"/>
    <property type="match status" value="1"/>
</dbReference>
<proteinExistence type="predicted"/>
<feature type="domain" description="HTH luxR-type" evidence="1">
    <location>
        <begin position="719"/>
        <end position="784"/>
    </location>
</feature>
<dbReference type="GO" id="GO:0006355">
    <property type="term" value="P:regulation of DNA-templated transcription"/>
    <property type="evidence" value="ECO:0007669"/>
    <property type="project" value="InterPro"/>
</dbReference>
<dbReference type="PROSITE" id="PS50043">
    <property type="entry name" value="HTH_LUXR_2"/>
    <property type="match status" value="1"/>
</dbReference>
<dbReference type="Gene3D" id="1.10.10.10">
    <property type="entry name" value="Winged helix-like DNA-binding domain superfamily/Winged helix DNA-binding domain"/>
    <property type="match status" value="1"/>
</dbReference>
<dbReference type="InterPro" id="IPR016032">
    <property type="entry name" value="Sig_transdc_resp-reg_C-effctor"/>
</dbReference>
<dbReference type="EMBL" id="FNDJ01000014">
    <property type="protein sequence ID" value="SDK17041.1"/>
    <property type="molecule type" value="Genomic_DNA"/>
</dbReference>
<dbReference type="Gene3D" id="1.25.40.10">
    <property type="entry name" value="Tetratricopeptide repeat domain"/>
    <property type="match status" value="1"/>
</dbReference>
<dbReference type="InterPro" id="IPR036388">
    <property type="entry name" value="WH-like_DNA-bd_sf"/>
</dbReference>
<sequence>MPRPPEFSNLPAEPNTFVGRESDVDELVHLMRVSRAVTLCGAGGIGKTRLALRLAARVARDHPDGVCLIELADLEKGELRRHVAGVLRITGKVAEKIGGRRVLLLLDNCEAVVGECAELCRDLLGACPGLTVLATSREPLRVPGETVWRVPPLSVDGVESEAVRLFVARAGAARPGFELTAETRPLVVELCQALDGLPLAIELAAAMVRVLSVGQLVERLDDRFRLLAGGARTAPARHRTLRAAVDWSYRLLSRQERLLLRRTAAFRSSWTLDLAEEVCSGPGLPEEEVLPRLCDLVDKSLVAVDGEIAGQARYRLLETVREYALEQLADSGEEAELRRRHLKALARWAIEFRRALAPGARTSWPVLERFVNLFDGLKVELGSACDWAIAIGLPETALGLLTDTRFLLIGSGRKLDMAERLDRLLALDAPQVRSGLRGQATTLRGELAAVAGDMEPALRWATAGLELCRAADDPYGEAIALILLARLTGDQDNLTRALEIARRSGDLILESQAQGAKAGFGLYQGRLHEAQRAFEKMLSISEELDNHYGQTLGHIGLAQVARRSGDPATAQRHYESGLRLLRGVDARQQIVSCLAGLGSVALDRGDLVEARARLTEALVLSRDAGLRSGIVRRLEAWASLVTAEGDHRRGVLLAAASVTLRGRQPDARTEDVLRPARTRLGEAVVGVLWAEGTSMTADQAVACALDGAMPDPPAEPVVPIGQESRLTAREREIADLVARGLSNRAIADELVISPATAARHVANILAKLGFSTRTQIATWVIGSR</sequence>
<dbReference type="OrthoDB" id="3194665at2"/>
<accession>A0A1G8ZPQ9</accession>
<dbReference type="Proteomes" id="UP000199202">
    <property type="component" value="Unassembled WGS sequence"/>
</dbReference>
<dbReference type="SMART" id="SM00421">
    <property type="entry name" value="HTH_LUXR"/>
    <property type="match status" value="1"/>
</dbReference>
<dbReference type="PANTHER" id="PTHR47691:SF3">
    <property type="entry name" value="HTH-TYPE TRANSCRIPTIONAL REGULATOR RV0890C-RELATED"/>
    <property type="match status" value="1"/>
</dbReference>
<dbReference type="STRING" id="633440.SAMN05421869_114142"/>
<name>A0A1G8ZPQ9_9ACTN</name>
<dbReference type="InterPro" id="IPR058852">
    <property type="entry name" value="HTH_77"/>
</dbReference>
<dbReference type="SUPFAM" id="SSF46894">
    <property type="entry name" value="C-terminal effector domain of the bipartite response regulators"/>
    <property type="match status" value="1"/>
</dbReference>
<dbReference type="PANTHER" id="PTHR47691">
    <property type="entry name" value="REGULATOR-RELATED"/>
    <property type="match status" value="1"/>
</dbReference>
<dbReference type="Pfam" id="PF13424">
    <property type="entry name" value="TPR_12"/>
    <property type="match status" value="1"/>
</dbReference>
<evidence type="ECO:0000259" key="1">
    <source>
        <dbReference type="PROSITE" id="PS50043"/>
    </source>
</evidence>
<gene>
    <name evidence="2" type="ORF">SAMN05421869_114142</name>
</gene>
<organism evidence="2 3">
    <name type="scientific">Nonomuraea jiangxiensis</name>
    <dbReference type="NCBI Taxonomy" id="633440"/>
    <lineage>
        <taxon>Bacteria</taxon>
        <taxon>Bacillati</taxon>
        <taxon>Actinomycetota</taxon>
        <taxon>Actinomycetes</taxon>
        <taxon>Streptosporangiales</taxon>
        <taxon>Streptosporangiaceae</taxon>
        <taxon>Nonomuraea</taxon>
    </lineage>
</organism>
<dbReference type="PRINTS" id="PR00038">
    <property type="entry name" value="HTHLUXR"/>
</dbReference>
<dbReference type="AlphaFoldDB" id="A0A1G8ZPQ9"/>
<dbReference type="InterPro" id="IPR027417">
    <property type="entry name" value="P-loop_NTPase"/>
</dbReference>
<protein>
    <submittedName>
        <fullName evidence="2">Predicted ATPase</fullName>
    </submittedName>
</protein>
<dbReference type="GO" id="GO:0003677">
    <property type="term" value="F:DNA binding"/>
    <property type="evidence" value="ECO:0007669"/>
    <property type="project" value="InterPro"/>
</dbReference>
<dbReference type="Pfam" id="PF25872">
    <property type="entry name" value="HTH_77"/>
    <property type="match status" value="1"/>
</dbReference>
<dbReference type="Gene3D" id="3.40.50.300">
    <property type="entry name" value="P-loop containing nucleotide triphosphate hydrolases"/>
    <property type="match status" value="1"/>
</dbReference>
<dbReference type="InterPro" id="IPR000792">
    <property type="entry name" value="Tscrpt_reg_LuxR_C"/>
</dbReference>
<dbReference type="PRINTS" id="PR00364">
    <property type="entry name" value="DISEASERSIST"/>
</dbReference>
<evidence type="ECO:0000313" key="2">
    <source>
        <dbReference type="EMBL" id="SDK17041.1"/>
    </source>
</evidence>
<dbReference type="SUPFAM" id="SSF48452">
    <property type="entry name" value="TPR-like"/>
    <property type="match status" value="2"/>
</dbReference>
<dbReference type="InterPro" id="IPR011990">
    <property type="entry name" value="TPR-like_helical_dom_sf"/>
</dbReference>